<name>A0AB34IMV7_PRYPA</name>
<reference evidence="3 4" key="1">
    <citation type="journal article" date="2024" name="Science">
        <title>Giant polyketide synthase enzymes in the biosynthesis of giant marine polyether toxins.</title>
        <authorList>
            <person name="Fallon T.R."/>
            <person name="Shende V.V."/>
            <person name="Wierzbicki I.H."/>
            <person name="Pendleton A.L."/>
            <person name="Watervoot N.F."/>
            <person name="Auber R.P."/>
            <person name="Gonzalez D.J."/>
            <person name="Wisecaver J.H."/>
            <person name="Moore B.S."/>
        </authorList>
    </citation>
    <scope>NUCLEOTIDE SEQUENCE [LARGE SCALE GENOMIC DNA]</scope>
    <source>
        <strain evidence="3 4">12B1</strain>
    </source>
</reference>
<proteinExistence type="predicted"/>
<protein>
    <recommendedName>
        <fullName evidence="5">RING-type E3 ubiquitin transferase</fullName>
    </recommendedName>
</protein>
<gene>
    <name evidence="3" type="ORF">AB1Y20_011320</name>
</gene>
<dbReference type="AlphaFoldDB" id="A0AB34IMV7"/>
<evidence type="ECO:0000256" key="2">
    <source>
        <dbReference type="SAM" id="MobiDB-lite"/>
    </source>
</evidence>
<dbReference type="Gene3D" id="1.20.5.170">
    <property type="match status" value="1"/>
</dbReference>
<accession>A0AB34IMV7</accession>
<organism evidence="3 4">
    <name type="scientific">Prymnesium parvum</name>
    <name type="common">Toxic golden alga</name>
    <dbReference type="NCBI Taxonomy" id="97485"/>
    <lineage>
        <taxon>Eukaryota</taxon>
        <taxon>Haptista</taxon>
        <taxon>Haptophyta</taxon>
        <taxon>Prymnesiophyceae</taxon>
        <taxon>Prymnesiales</taxon>
        <taxon>Prymnesiaceae</taxon>
        <taxon>Prymnesium</taxon>
    </lineage>
</organism>
<sequence length="605" mass="65723">MADEKHDKFVLKERQRLQAREKELERREAQLRAASDAGEASRLEVEALRSQLHAAAEALRRREEELLAARRAAARAAEDRAAAAGAGEAEARRAEAEAEAREERRRAEEAARRAEEARAAAAEARATAEEMAGRLRAAEEASEEKEGVVAALRRGAAEEAAEVARARAEAEAARRAAAEMGEAMESLKKVLSLAFAKHLLLLQSLQRQKGEMESTRAALAQMEALRCRDVARLTSFQEQVALLEKGLEVKVQLEAQLGEMAKDNASKKSALQALEASCKATAAEVSELEAKLSELEAQLRQSDGECAQLQAQLSNASATNKQLSDLIASLEAKLTERMRWIESLETTGSVQRRRIDELYAQLLVVLQLGRRSHSGEGVADAALAASAEVEVALLQAQMAGVQKRLQLIIDERDTLLRDVQTSWRADASAGSAESGLGGSRGAASTGPSNGCTTSPDSEGNEKERQSSDVQQLREQLASAQDEANKLRSRAVAAEGQASELQRQLRERASELRGLAEKEGLPGGVEKKKGSKAAVKIAALQNELLTKTQQIEEMEVELSVLKQMVRGQRAENRTRDIQNAQLRRKARIDPGEVQSKSLKLPPIEAG</sequence>
<evidence type="ECO:0000256" key="1">
    <source>
        <dbReference type="SAM" id="Coils"/>
    </source>
</evidence>
<evidence type="ECO:0000313" key="3">
    <source>
        <dbReference type="EMBL" id="KAL1503265.1"/>
    </source>
</evidence>
<dbReference type="Proteomes" id="UP001515480">
    <property type="component" value="Unassembled WGS sequence"/>
</dbReference>
<feature type="compositionally biased region" description="Basic and acidic residues" evidence="2">
    <location>
        <begin position="89"/>
        <end position="118"/>
    </location>
</feature>
<feature type="compositionally biased region" description="Basic and acidic residues" evidence="2">
    <location>
        <begin position="126"/>
        <end position="140"/>
    </location>
</feature>
<comment type="caution">
    <text evidence="3">The sequence shown here is derived from an EMBL/GenBank/DDBJ whole genome shotgun (WGS) entry which is preliminary data.</text>
</comment>
<keyword evidence="4" id="KW-1185">Reference proteome</keyword>
<feature type="compositionally biased region" description="Polar residues" evidence="2">
    <location>
        <begin position="447"/>
        <end position="457"/>
    </location>
</feature>
<feature type="coiled-coil region" evidence="1">
    <location>
        <begin position="271"/>
        <end position="333"/>
    </location>
</feature>
<feature type="region of interest" description="Disordered" evidence="2">
    <location>
        <begin position="566"/>
        <end position="605"/>
    </location>
</feature>
<evidence type="ECO:0008006" key="5">
    <source>
        <dbReference type="Google" id="ProtNLM"/>
    </source>
</evidence>
<dbReference type="SUPFAM" id="SSF57997">
    <property type="entry name" value="Tropomyosin"/>
    <property type="match status" value="1"/>
</dbReference>
<feature type="region of interest" description="Disordered" evidence="2">
    <location>
        <begin position="426"/>
        <end position="500"/>
    </location>
</feature>
<keyword evidence="1" id="KW-0175">Coiled coil</keyword>
<feature type="region of interest" description="Disordered" evidence="2">
    <location>
        <begin position="77"/>
        <end position="140"/>
    </location>
</feature>
<dbReference type="EMBL" id="JBGBPQ010000022">
    <property type="protein sequence ID" value="KAL1503265.1"/>
    <property type="molecule type" value="Genomic_DNA"/>
</dbReference>
<evidence type="ECO:0000313" key="4">
    <source>
        <dbReference type="Proteomes" id="UP001515480"/>
    </source>
</evidence>